<dbReference type="PANTHER" id="PTHR11086:SF18">
    <property type="entry name" value="DEOXYCYTIDYLATE DEAMINASE"/>
    <property type="match status" value="1"/>
</dbReference>
<evidence type="ECO:0000256" key="6">
    <source>
        <dbReference type="ARBA" id="ARBA00022833"/>
    </source>
</evidence>
<dbReference type="SUPFAM" id="SSF53927">
    <property type="entry name" value="Cytidine deaminase-like"/>
    <property type="match status" value="1"/>
</dbReference>
<dbReference type="CDD" id="cd01286">
    <property type="entry name" value="deoxycytidylate_deaminase"/>
    <property type="match status" value="1"/>
</dbReference>
<evidence type="ECO:0000256" key="12">
    <source>
        <dbReference type="PIRSR" id="PIRSR006019-1"/>
    </source>
</evidence>
<reference evidence="15" key="1">
    <citation type="submission" date="2020-08" db="EMBL/GenBank/DDBJ databases">
        <title>Genome sequencing and assembly of the red palm weevil Rhynchophorus ferrugineus.</title>
        <authorList>
            <person name="Dias G.B."/>
            <person name="Bergman C.M."/>
            <person name="Manee M."/>
        </authorList>
    </citation>
    <scope>NUCLEOTIDE SEQUENCE</scope>
    <source>
        <strain evidence="15">AA-2017</strain>
        <tissue evidence="15">Whole larva</tissue>
    </source>
</reference>
<dbReference type="PANTHER" id="PTHR11086">
    <property type="entry name" value="DEOXYCYTIDYLATE DEAMINASE-RELATED"/>
    <property type="match status" value="1"/>
</dbReference>
<dbReference type="GO" id="GO:0009165">
    <property type="term" value="P:nucleotide biosynthetic process"/>
    <property type="evidence" value="ECO:0007669"/>
    <property type="project" value="UniProtKB-KW"/>
</dbReference>
<evidence type="ECO:0000256" key="8">
    <source>
        <dbReference type="ARBA" id="ARBA00038938"/>
    </source>
</evidence>
<comment type="catalytic activity">
    <reaction evidence="10">
        <text>dCMP + H2O + H(+) = dUMP + NH4(+)</text>
        <dbReference type="Rhea" id="RHEA:22924"/>
        <dbReference type="ChEBI" id="CHEBI:15377"/>
        <dbReference type="ChEBI" id="CHEBI:15378"/>
        <dbReference type="ChEBI" id="CHEBI:28938"/>
        <dbReference type="ChEBI" id="CHEBI:57566"/>
        <dbReference type="ChEBI" id="CHEBI:246422"/>
        <dbReference type="EC" id="3.5.4.12"/>
    </reaction>
</comment>
<evidence type="ECO:0000256" key="13">
    <source>
        <dbReference type="PIRSR" id="PIRSR006019-2"/>
    </source>
</evidence>
<evidence type="ECO:0000256" key="3">
    <source>
        <dbReference type="ARBA" id="ARBA00022723"/>
    </source>
</evidence>
<name>A0A834I8H6_RHYFE</name>
<dbReference type="EMBL" id="JAACXV010008802">
    <property type="protein sequence ID" value="KAF7275904.1"/>
    <property type="molecule type" value="Genomic_DNA"/>
</dbReference>
<dbReference type="GO" id="GO:0004132">
    <property type="term" value="F:dCMP deaminase activity"/>
    <property type="evidence" value="ECO:0007669"/>
    <property type="project" value="UniProtKB-EC"/>
</dbReference>
<dbReference type="GO" id="GO:0005737">
    <property type="term" value="C:cytoplasm"/>
    <property type="evidence" value="ECO:0007669"/>
    <property type="project" value="TreeGrafter"/>
</dbReference>
<dbReference type="GO" id="GO:0006220">
    <property type="term" value="P:pyrimidine nucleotide metabolic process"/>
    <property type="evidence" value="ECO:0007669"/>
    <property type="project" value="InterPro"/>
</dbReference>
<evidence type="ECO:0000256" key="2">
    <source>
        <dbReference type="ARBA" id="ARBA00006576"/>
    </source>
</evidence>
<dbReference type="Pfam" id="PF00383">
    <property type="entry name" value="dCMP_cyt_deam_1"/>
    <property type="match status" value="1"/>
</dbReference>
<comment type="function">
    <text evidence="7">Supplies the nucleotide substrate for thymidylate synthetase.</text>
</comment>
<evidence type="ECO:0000256" key="11">
    <source>
        <dbReference type="ARBA" id="ARBA00071625"/>
    </source>
</evidence>
<dbReference type="PIRSF" id="PIRSF006019">
    <property type="entry name" value="dCMP_deaminase"/>
    <property type="match status" value="1"/>
</dbReference>
<feature type="active site" description="Proton donor" evidence="12">
    <location>
        <position position="87"/>
    </location>
</feature>
<evidence type="ECO:0000256" key="10">
    <source>
        <dbReference type="ARBA" id="ARBA00052978"/>
    </source>
</evidence>
<feature type="domain" description="CMP/dCMP-type deaminase" evidence="14">
    <location>
        <begin position="16"/>
        <end position="158"/>
    </location>
</feature>
<dbReference type="InterPro" id="IPR035105">
    <property type="entry name" value="Deoxycytidylate_deaminase_dom"/>
</dbReference>
<gene>
    <name evidence="15" type="ORF">GWI33_011155</name>
</gene>
<evidence type="ECO:0000256" key="1">
    <source>
        <dbReference type="ARBA" id="ARBA00001947"/>
    </source>
</evidence>
<dbReference type="InterPro" id="IPR016192">
    <property type="entry name" value="APOBEC/CMP_deaminase_Zn-bd"/>
</dbReference>
<dbReference type="AlphaFoldDB" id="A0A834I8H6"/>
<feature type="binding site" evidence="13">
    <location>
        <position position="85"/>
    </location>
    <ligand>
        <name>Zn(2+)</name>
        <dbReference type="ChEBI" id="CHEBI:29105"/>
        <note>catalytic</note>
    </ligand>
</feature>
<dbReference type="GO" id="GO:0008270">
    <property type="term" value="F:zinc ion binding"/>
    <property type="evidence" value="ECO:0007669"/>
    <property type="project" value="InterPro"/>
</dbReference>
<evidence type="ECO:0000256" key="9">
    <source>
        <dbReference type="ARBA" id="ARBA00041763"/>
    </source>
</evidence>
<evidence type="ECO:0000256" key="4">
    <source>
        <dbReference type="ARBA" id="ARBA00022727"/>
    </source>
</evidence>
<sequence>MAHQGNSNQPRQDYLKWEDYFMGLAGLAAMRSKDPVTQVGACIVGPDNSIVSVGYNGMPNGDDKSFSWGKGFENNLENKHLFVCHAERNALNYARANSTDLKLCTMYVILYPCNECAKAIAQAGIKKVVYYSNKHEKKVETIAARRIFENLGISIEPYTTPNKIIVIDLDKINRT</sequence>
<accession>A0A834I8H6</accession>
<comment type="caution">
    <text evidence="15">The sequence shown here is derived from an EMBL/GenBank/DDBJ whole genome shotgun (WGS) entry which is preliminary data.</text>
</comment>
<dbReference type="InterPro" id="IPR015517">
    <property type="entry name" value="dCMP_deaminase-rel"/>
</dbReference>
<dbReference type="FunFam" id="3.40.140.10:FF:000021">
    <property type="entry name" value="Deoxycytidylate deaminase"/>
    <property type="match status" value="1"/>
</dbReference>
<evidence type="ECO:0000256" key="5">
    <source>
        <dbReference type="ARBA" id="ARBA00022801"/>
    </source>
</evidence>
<dbReference type="InterPro" id="IPR002125">
    <property type="entry name" value="CMP_dCMP_dom"/>
</dbReference>
<keyword evidence="5" id="KW-0378">Hydrolase</keyword>
<evidence type="ECO:0000259" key="14">
    <source>
        <dbReference type="PROSITE" id="PS51747"/>
    </source>
</evidence>
<proteinExistence type="inferred from homology"/>
<dbReference type="EC" id="3.5.4.12" evidence="8"/>
<dbReference type="InterPro" id="IPR016193">
    <property type="entry name" value="Cytidine_deaminase-like"/>
</dbReference>
<keyword evidence="3 13" id="KW-0479">Metal-binding</keyword>
<comment type="cofactor">
    <cofactor evidence="1 13">
        <name>Zn(2+)</name>
        <dbReference type="ChEBI" id="CHEBI:29105"/>
    </cofactor>
</comment>
<evidence type="ECO:0000256" key="7">
    <source>
        <dbReference type="ARBA" id="ARBA00037036"/>
    </source>
</evidence>
<dbReference type="InterPro" id="IPR016473">
    <property type="entry name" value="dCMP_deaminase"/>
</dbReference>
<comment type="similarity">
    <text evidence="2">Belongs to the cytidine and deoxycytidylate deaminase family.</text>
</comment>
<dbReference type="Proteomes" id="UP000625711">
    <property type="component" value="Unassembled WGS sequence"/>
</dbReference>
<keyword evidence="16" id="KW-1185">Reference proteome</keyword>
<dbReference type="OrthoDB" id="6710946at2759"/>
<protein>
    <recommendedName>
        <fullName evidence="11">Probable deoxycytidylate deaminase</fullName>
        <ecNumber evidence="8">3.5.4.12</ecNumber>
    </recommendedName>
    <alternativeName>
        <fullName evidence="9">dCMP deaminase</fullName>
    </alternativeName>
</protein>
<dbReference type="PROSITE" id="PS51747">
    <property type="entry name" value="CYT_DCMP_DEAMINASES_2"/>
    <property type="match status" value="1"/>
</dbReference>
<dbReference type="Gene3D" id="3.40.140.10">
    <property type="entry name" value="Cytidine Deaminase, domain 2"/>
    <property type="match status" value="1"/>
</dbReference>
<keyword evidence="4" id="KW-0545">Nucleotide biosynthesis</keyword>
<feature type="binding site" evidence="13">
    <location>
        <position position="113"/>
    </location>
    <ligand>
        <name>Zn(2+)</name>
        <dbReference type="ChEBI" id="CHEBI:29105"/>
        <note>catalytic</note>
    </ligand>
</feature>
<evidence type="ECO:0000313" key="15">
    <source>
        <dbReference type="EMBL" id="KAF7275904.1"/>
    </source>
</evidence>
<evidence type="ECO:0000313" key="16">
    <source>
        <dbReference type="Proteomes" id="UP000625711"/>
    </source>
</evidence>
<keyword evidence="6 13" id="KW-0862">Zinc</keyword>
<organism evidence="15 16">
    <name type="scientific">Rhynchophorus ferrugineus</name>
    <name type="common">Red palm weevil</name>
    <name type="synonym">Curculio ferrugineus</name>
    <dbReference type="NCBI Taxonomy" id="354439"/>
    <lineage>
        <taxon>Eukaryota</taxon>
        <taxon>Metazoa</taxon>
        <taxon>Ecdysozoa</taxon>
        <taxon>Arthropoda</taxon>
        <taxon>Hexapoda</taxon>
        <taxon>Insecta</taxon>
        <taxon>Pterygota</taxon>
        <taxon>Neoptera</taxon>
        <taxon>Endopterygota</taxon>
        <taxon>Coleoptera</taxon>
        <taxon>Polyphaga</taxon>
        <taxon>Cucujiformia</taxon>
        <taxon>Curculionidae</taxon>
        <taxon>Dryophthorinae</taxon>
        <taxon>Rhynchophorus</taxon>
    </lineage>
</organism>
<dbReference type="PROSITE" id="PS00903">
    <property type="entry name" value="CYT_DCMP_DEAMINASES_1"/>
    <property type="match status" value="1"/>
</dbReference>
<feature type="binding site" evidence="13">
    <location>
        <position position="116"/>
    </location>
    <ligand>
        <name>Zn(2+)</name>
        <dbReference type="ChEBI" id="CHEBI:29105"/>
        <note>catalytic</note>
    </ligand>
</feature>